<evidence type="ECO:0000313" key="2">
    <source>
        <dbReference type="EMBL" id="SDM00468.1"/>
    </source>
</evidence>
<sequence length="64" mass="6545">MQQSSGRHDNTTGTQDIILGVILVAAGILAIVFAWGAVSYLTALVSFVAGGWLAARGVGKNRSG</sequence>
<keyword evidence="3" id="KW-1185">Reference proteome</keyword>
<dbReference type="Proteomes" id="UP000199350">
    <property type="component" value="Chromosome I"/>
</dbReference>
<dbReference type="EMBL" id="LT629700">
    <property type="protein sequence ID" value="SDM00468.1"/>
    <property type="molecule type" value="Genomic_DNA"/>
</dbReference>
<keyword evidence="1" id="KW-0812">Transmembrane</keyword>
<evidence type="ECO:0000313" key="3">
    <source>
        <dbReference type="Proteomes" id="UP000199350"/>
    </source>
</evidence>
<organism evidence="2 3">
    <name type="scientific">Corynebacterium mycetoides</name>
    <dbReference type="NCBI Taxonomy" id="38302"/>
    <lineage>
        <taxon>Bacteria</taxon>
        <taxon>Bacillati</taxon>
        <taxon>Actinomycetota</taxon>
        <taxon>Actinomycetes</taxon>
        <taxon>Mycobacteriales</taxon>
        <taxon>Corynebacteriaceae</taxon>
        <taxon>Corynebacterium</taxon>
    </lineage>
</organism>
<dbReference type="OrthoDB" id="9877978at2"/>
<keyword evidence="1" id="KW-0472">Membrane</keyword>
<evidence type="ECO:0000256" key="1">
    <source>
        <dbReference type="SAM" id="Phobius"/>
    </source>
</evidence>
<name>A0A1G9PNP8_9CORY</name>
<feature type="transmembrane region" description="Helical" evidence="1">
    <location>
        <begin position="17"/>
        <end position="35"/>
    </location>
</feature>
<proteinExistence type="predicted"/>
<keyword evidence="1" id="KW-1133">Transmembrane helix</keyword>
<accession>A0A1G9PNP8</accession>
<reference evidence="3" key="1">
    <citation type="submission" date="2016-10" db="EMBL/GenBank/DDBJ databases">
        <authorList>
            <person name="Varghese N."/>
            <person name="Submissions S."/>
        </authorList>
    </citation>
    <scope>NUCLEOTIDE SEQUENCE [LARGE SCALE GENOMIC DNA]</scope>
    <source>
        <strain evidence="3">DSM 20632</strain>
    </source>
</reference>
<protein>
    <submittedName>
        <fullName evidence="2">Uncharacterized protein</fullName>
    </submittedName>
</protein>
<dbReference type="AlphaFoldDB" id="A0A1G9PNP8"/>
<gene>
    <name evidence="2" type="ORF">SAMN04488535_1536</name>
</gene>
<dbReference type="RefSeq" id="WP_092150805.1">
    <property type="nucleotide sequence ID" value="NZ_LT629700.1"/>
</dbReference>